<keyword evidence="2" id="KW-1185">Reference proteome</keyword>
<sequence>MQQDGLILQASLEPDQDAGQLTLAYTVENHGPGPAYIHDKLIVPDPKGGQMAEAGRAYVYPRPEHDEVLVMKDIPPVPPGLSPASLVVPLMVRLAPGEALDGRLRFALPLKPWRQYANNALAYPRQTTVDSLRFRLGYALPAPGAEETTFDYAGETAFNFRNPPGQSHKAAALEARFDTPGLPVFLPE</sequence>
<accession>A0A1N6FH40</accession>
<dbReference type="AlphaFoldDB" id="A0A1N6FH40"/>
<dbReference type="RefSeq" id="WP_139301244.1">
    <property type="nucleotide sequence ID" value="NZ_FSRL01000001.1"/>
</dbReference>
<gene>
    <name evidence="1" type="ORF">SAMN05444002_1667</name>
</gene>
<organism evidence="1 2">
    <name type="scientific">Vannielia litorea</name>
    <dbReference type="NCBI Taxonomy" id="1217970"/>
    <lineage>
        <taxon>Bacteria</taxon>
        <taxon>Pseudomonadati</taxon>
        <taxon>Pseudomonadota</taxon>
        <taxon>Alphaproteobacteria</taxon>
        <taxon>Rhodobacterales</taxon>
        <taxon>Paracoccaceae</taxon>
        <taxon>Vannielia</taxon>
    </lineage>
</organism>
<dbReference type="STRING" id="1217970.SAMN05444002_1667"/>
<proteinExistence type="predicted"/>
<dbReference type="EMBL" id="FSRL01000001">
    <property type="protein sequence ID" value="SIN94593.1"/>
    <property type="molecule type" value="Genomic_DNA"/>
</dbReference>
<name>A0A1N6FH40_9RHOB</name>
<evidence type="ECO:0000313" key="1">
    <source>
        <dbReference type="EMBL" id="SIN94593.1"/>
    </source>
</evidence>
<evidence type="ECO:0000313" key="2">
    <source>
        <dbReference type="Proteomes" id="UP000184932"/>
    </source>
</evidence>
<protein>
    <submittedName>
        <fullName evidence="1">Uncharacterized protein</fullName>
    </submittedName>
</protein>
<dbReference type="Proteomes" id="UP000184932">
    <property type="component" value="Unassembled WGS sequence"/>
</dbReference>
<reference evidence="2" key="1">
    <citation type="submission" date="2016-11" db="EMBL/GenBank/DDBJ databases">
        <authorList>
            <person name="Varghese N."/>
            <person name="Submissions S."/>
        </authorList>
    </citation>
    <scope>NUCLEOTIDE SEQUENCE [LARGE SCALE GENOMIC DNA]</scope>
    <source>
        <strain evidence="2">DSM 29440</strain>
    </source>
</reference>